<reference evidence="2" key="2">
    <citation type="submission" date="2025-08" db="UniProtKB">
        <authorList>
            <consortium name="Ensembl"/>
        </authorList>
    </citation>
    <scope>IDENTIFICATION</scope>
</reference>
<evidence type="ECO:0000313" key="2">
    <source>
        <dbReference type="Ensembl" id="ENSEEEP00000054687.1"/>
    </source>
</evidence>
<dbReference type="Ensembl" id="ENSEEET00000058355.1">
    <property type="protein sequence ID" value="ENSEEEP00000054687.1"/>
    <property type="gene ID" value="ENSEEEG00000028464.1"/>
</dbReference>
<evidence type="ECO:0000313" key="3">
    <source>
        <dbReference type="Proteomes" id="UP000314983"/>
    </source>
</evidence>
<dbReference type="Proteomes" id="UP000314983">
    <property type="component" value="Chromosome 23"/>
</dbReference>
<evidence type="ECO:0000256" key="1">
    <source>
        <dbReference type="SAM" id="Phobius"/>
    </source>
</evidence>
<proteinExistence type="predicted"/>
<keyword evidence="1" id="KW-0472">Membrane</keyword>
<sequence>MFPVAELAMSLQIPCKVQMEEGVQYRKITWYKVITTSNSLIGLVMKDIPKNSTIFYKIANNSYQIGDDFSLLIPQDSTEQVCEIYRCSLWPPVGHRILKSDYRIPQGHILISVPAVFLILLSVFAIALKYKRREKYTKMPVISAYLLPISNL</sequence>
<protein>
    <recommendedName>
        <fullName evidence="4">Immunoglobulin V-set domain-containing protein</fullName>
    </recommendedName>
</protein>
<reference evidence="2 3" key="1">
    <citation type="submission" date="2020-05" db="EMBL/GenBank/DDBJ databases">
        <title>Electrophorus electricus (electric eel) genome, fEleEle1, primary haplotype.</title>
        <authorList>
            <person name="Myers G."/>
            <person name="Meyer A."/>
            <person name="Fedrigo O."/>
            <person name="Formenti G."/>
            <person name="Rhie A."/>
            <person name="Tracey A."/>
            <person name="Sims Y."/>
            <person name="Jarvis E.D."/>
        </authorList>
    </citation>
    <scope>NUCLEOTIDE SEQUENCE [LARGE SCALE GENOMIC DNA]</scope>
</reference>
<feature type="transmembrane region" description="Helical" evidence="1">
    <location>
        <begin position="109"/>
        <end position="128"/>
    </location>
</feature>
<keyword evidence="1" id="KW-1133">Transmembrane helix</keyword>
<keyword evidence="3" id="KW-1185">Reference proteome</keyword>
<dbReference type="GeneTree" id="ENSGT00740000116647"/>
<keyword evidence="1" id="KW-0812">Transmembrane</keyword>
<accession>A0AAY5EE41</accession>
<organism evidence="2 3">
    <name type="scientific">Electrophorus electricus</name>
    <name type="common">Electric eel</name>
    <name type="synonym">Gymnotus electricus</name>
    <dbReference type="NCBI Taxonomy" id="8005"/>
    <lineage>
        <taxon>Eukaryota</taxon>
        <taxon>Metazoa</taxon>
        <taxon>Chordata</taxon>
        <taxon>Craniata</taxon>
        <taxon>Vertebrata</taxon>
        <taxon>Euteleostomi</taxon>
        <taxon>Actinopterygii</taxon>
        <taxon>Neopterygii</taxon>
        <taxon>Teleostei</taxon>
        <taxon>Ostariophysi</taxon>
        <taxon>Gymnotiformes</taxon>
        <taxon>Gymnotoidei</taxon>
        <taxon>Gymnotidae</taxon>
        <taxon>Electrophorus</taxon>
    </lineage>
</organism>
<dbReference type="AlphaFoldDB" id="A0AAY5EE41"/>
<evidence type="ECO:0008006" key="4">
    <source>
        <dbReference type="Google" id="ProtNLM"/>
    </source>
</evidence>
<reference evidence="2" key="3">
    <citation type="submission" date="2025-09" db="UniProtKB">
        <authorList>
            <consortium name="Ensembl"/>
        </authorList>
    </citation>
    <scope>IDENTIFICATION</scope>
</reference>
<name>A0AAY5EE41_ELEEL</name>